<accession>A0A8E3Z0T4</accession>
<reference evidence="1" key="1">
    <citation type="submission" date="2019-10" db="EMBL/GenBank/DDBJ databases">
        <title>The miscellaneous mycovirome associated to the plant pathogenic fungus Erysiphe necator.</title>
        <authorList>
            <person name="Rodriguez-Romero J."/>
            <person name="Chiapello M."/>
            <person name="Cordoba L."/>
            <person name="Turina M."/>
            <person name="Ayllon M.A."/>
        </authorList>
    </citation>
    <scope>NUCLEOTIDE SEQUENCE</scope>
    <source>
        <strain evidence="1">PMS10_DN32848</strain>
    </source>
</reference>
<organism evidence="1">
    <name type="scientific">Erysiphe necator associated poty-like virus 3</name>
    <dbReference type="NCBI Taxonomy" id="2744804"/>
    <lineage>
        <taxon>Viruses</taxon>
        <taxon>Riboviria</taxon>
        <taxon>Orthornavirae</taxon>
        <taxon>Pisuviricota</taxon>
        <taxon>Stelpaviricetes</taxon>
        <taxon>Patatavirales</taxon>
        <taxon>Potyviridae</taxon>
    </lineage>
</organism>
<dbReference type="Gene3D" id="3.40.50.300">
    <property type="entry name" value="P-loop containing nucleotide triphosphate hydrolases"/>
    <property type="match status" value="2"/>
</dbReference>
<dbReference type="EMBL" id="MN630178">
    <property type="protein sequence ID" value="QKS69533.1"/>
    <property type="molecule type" value="Genomic_RNA"/>
</dbReference>
<dbReference type="SUPFAM" id="SSF52540">
    <property type="entry name" value="P-loop containing nucleoside triphosphate hydrolases"/>
    <property type="match status" value="1"/>
</dbReference>
<name>A0A8E3Z0T4_9POTY</name>
<evidence type="ECO:0000313" key="1">
    <source>
        <dbReference type="EMBL" id="QKS69533.1"/>
    </source>
</evidence>
<sequence length="999" mass="110910">MTEFKSEQLTIAVHSALRTAASLSSGSLVYPYSANAKWAERRAKRGARPLQWLLERETFERAVATQYAELQNGVVRELVAGTGVGKTTVLPFVIARNYQVNGLVLMPDPSYALRTVEYVKRRLASEGGDVRAELLRSVHVRSPAQAPVVYFSDADSLLGRMACNVNLLRDLAIDFIFLDESHSPTPGYKFFEYLVSAGVIDNCKVFYGTATASADTNMESGSAGRTVVAVKPEVMSADNSRGVTEASPLFHRNIQSRTMVVLSTDQEVISWFKYYDEHDIPVYKCLLALGLKLENGIDSFLERFNPCVLLVTGKFRTSVTLNIDTVVDCGYELKVISDFHGSAVSLKRVAITEALRTQSMGRVGRFKPGRGFYADVECTPTPRELDDDTAWYLFLWSVVFNLRINDPVISKFAGLFSTPLTRIAAAHLLHVRMPPLLMLPYVGDMGFFRGWHEVAKYVLFSHGGVDACDDAPVDTSTWTEYTTGAVEYASVPVVFRSAVRFPREWNVLPAFAWAMHQGHTPSIGLLRSGSVISAVGTVRTEQPRNVSRESLNTVSSHDTTLWTGGRSAVESATAIREPVRQPEVMSQFRRNSVTSALIEPKIPTIAQVQQAYSVRDTIPDVSQVVRSHVRSNSVEEVPRDMSVINWQQGTRVPSMYRVGSDSSDDHTALELRQANPVKRKYLKLYPMDRQLFEEFIASEAATRRDRGRVEKLLNASENIGNMKGDAESRKEKQAKYFLSTIRVHNSALVQKFQLAANYDSTFVAKAQMMFNGDEQATARQIDRTAKLLEAFALENYYVGIDKRSKRSSVSGSVCSPDYDYDEARARVMLSFGPTRVYETLCSMLKHALPYFVDDKYVANAWQFGVSVLTVQHALEGNDLLPSWAKALKHVASEDDVAVYEAVSSKVANFVMRDATKKESVYALTYDKTQGSAVILGDYTLYPSTDISYVDTVFANGASGALLVAVSDGAILGMYESYFGVISNEKVSLVVPSSKFKDLL</sequence>
<dbReference type="InterPro" id="IPR027417">
    <property type="entry name" value="P-loop_NTPase"/>
</dbReference>
<proteinExistence type="predicted"/>
<protein>
    <submittedName>
        <fullName evidence="1">Polyprotein</fullName>
    </submittedName>
</protein>